<dbReference type="EMBL" id="CAVMJV010000011">
    <property type="protein sequence ID" value="CAK5043798.1"/>
    <property type="molecule type" value="Genomic_DNA"/>
</dbReference>
<gene>
    <name evidence="1" type="ORF">MENTE1834_LOCUS11254</name>
</gene>
<comment type="caution">
    <text evidence="1">The sequence shown here is derived from an EMBL/GenBank/DDBJ whole genome shotgun (WGS) entry which is preliminary data.</text>
</comment>
<name>A0ACB0YEX0_MELEN</name>
<proteinExistence type="predicted"/>
<evidence type="ECO:0000313" key="1">
    <source>
        <dbReference type="EMBL" id="CAK5043798.1"/>
    </source>
</evidence>
<accession>A0ACB0YEX0</accession>
<keyword evidence="2" id="KW-1185">Reference proteome</keyword>
<evidence type="ECO:0000313" key="2">
    <source>
        <dbReference type="Proteomes" id="UP001497535"/>
    </source>
</evidence>
<organism evidence="1 2">
    <name type="scientific">Meloidogyne enterolobii</name>
    <name type="common">Root-knot nematode worm</name>
    <name type="synonym">Meloidogyne mayaguensis</name>
    <dbReference type="NCBI Taxonomy" id="390850"/>
    <lineage>
        <taxon>Eukaryota</taxon>
        <taxon>Metazoa</taxon>
        <taxon>Ecdysozoa</taxon>
        <taxon>Nematoda</taxon>
        <taxon>Chromadorea</taxon>
        <taxon>Rhabditida</taxon>
        <taxon>Tylenchina</taxon>
        <taxon>Tylenchomorpha</taxon>
        <taxon>Tylenchoidea</taxon>
        <taxon>Meloidogynidae</taxon>
        <taxon>Meloidogyninae</taxon>
        <taxon>Meloidogyne</taxon>
    </lineage>
</organism>
<dbReference type="Proteomes" id="UP001497535">
    <property type="component" value="Unassembled WGS sequence"/>
</dbReference>
<reference evidence="1" key="1">
    <citation type="submission" date="2023-11" db="EMBL/GenBank/DDBJ databases">
        <authorList>
            <person name="Poullet M."/>
        </authorList>
    </citation>
    <scope>NUCLEOTIDE SEQUENCE</scope>
    <source>
        <strain evidence="1">E1834</strain>
    </source>
</reference>
<protein>
    <submittedName>
        <fullName evidence="1">Uncharacterized protein</fullName>
    </submittedName>
</protein>
<sequence length="232" mass="25973">MILTGRIRNLIVFWAISMMVLFYSRSNKIFPKPQLRNLLIIFIKGTPFVGADGRIQSCAVSTSMNTCPNNYWCHVGANAASTVCCPDANPNPCQLPMSTGEGFAQLERFYYDSASKTCKSFFYKGLKGNQNNFLNLRACQLACLPLDNPCIGQPAKSESGQVFFCSATNRDTCPVNFWCHLGAVPETTVCCPGGNLYFLKFDEIYFNFSHKSLLCSVSTWHRKCRASEMVRK</sequence>